<comment type="caution">
    <text evidence="2">The sequence shown here is derived from an EMBL/GenBank/DDBJ whole genome shotgun (WGS) entry which is preliminary data.</text>
</comment>
<evidence type="ECO:0000313" key="3">
    <source>
        <dbReference type="Proteomes" id="UP000658997"/>
    </source>
</evidence>
<dbReference type="EMBL" id="ULHB01000097">
    <property type="protein sequence ID" value="SYW81438.1"/>
    <property type="molecule type" value="Genomic_DNA"/>
</dbReference>
<organism evidence="2 3">
    <name type="scientific">Ustilago bromivora</name>
    <dbReference type="NCBI Taxonomy" id="307758"/>
    <lineage>
        <taxon>Eukaryota</taxon>
        <taxon>Fungi</taxon>
        <taxon>Dikarya</taxon>
        <taxon>Basidiomycota</taxon>
        <taxon>Ustilaginomycotina</taxon>
        <taxon>Ustilaginomycetes</taxon>
        <taxon>Ustilaginales</taxon>
        <taxon>Ustilaginaceae</taxon>
        <taxon>Ustilago</taxon>
    </lineage>
</organism>
<sequence length="425" mass="47947">MFRSQSAHTIHELQNTAITPEQWDPLQQQCGPSSSRRLQDEPQSPRPQGRPQPHRQSQSQSQLQYNHTRMDGSDILLQEQSPVGPQQHQSYPQPDLPRQWSPPQPLSDRDAILLEILFNAAQLITSLRYADLPDLRPLRNIIERISALPDLDTRFLLPFLNQQEMLFDRDPHLPATNLEQTLQDCFEAIENRVSGAVENRLKERRGAVALGLHAVAVADNCSISSQAQSVARHLTQPIRPGYSSSDRSSSSSPFFFRHQLHRYYSEQAHPPGTVDRHNSMSPQLSEFQEALPPRHPVSSPDLTFGGNYDDGSDRSTLPRHRSAGEGEADDTTNLTIQVDADSDDLQHDEYQPNNRQSPQDAPPAEDMTVEGPTQGAAANAPQKKRRKIKNDAKFRSSYSRKLIALKRPRRSDGTFGKESTFQRKS</sequence>
<feature type="region of interest" description="Disordered" evidence="1">
    <location>
        <begin position="286"/>
        <end position="425"/>
    </location>
</feature>
<evidence type="ECO:0000256" key="1">
    <source>
        <dbReference type="SAM" id="MobiDB-lite"/>
    </source>
</evidence>
<reference evidence="2" key="1">
    <citation type="submission" date="2018-08" db="EMBL/GenBank/DDBJ databases">
        <authorList>
            <person name="Guldener U."/>
        </authorList>
    </citation>
    <scope>NUCLEOTIDE SEQUENCE</scope>
    <source>
        <strain evidence="2">UB2</strain>
    </source>
</reference>
<feature type="compositionally biased region" description="Low complexity" evidence="1">
    <location>
        <begin position="51"/>
        <end position="64"/>
    </location>
</feature>
<proteinExistence type="predicted"/>
<feature type="region of interest" description="Disordered" evidence="1">
    <location>
        <begin position="81"/>
        <end position="104"/>
    </location>
</feature>
<dbReference type="Proteomes" id="UP000658997">
    <property type="component" value="Unassembled WGS sequence"/>
</dbReference>
<accession>A0A8H8QPH0</accession>
<evidence type="ECO:0000313" key="2">
    <source>
        <dbReference type="EMBL" id="SYW81438.1"/>
    </source>
</evidence>
<feature type="compositionally biased region" description="Polar residues" evidence="1">
    <location>
        <begin position="1"/>
        <end position="36"/>
    </location>
</feature>
<dbReference type="AlphaFoldDB" id="A0A8H8QPH0"/>
<feature type="compositionally biased region" description="Polar residues" evidence="1">
    <location>
        <begin position="81"/>
        <end position="92"/>
    </location>
</feature>
<feature type="region of interest" description="Disordered" evidence="1">
    <location>
        <begin position="1"/>
        <end position="64"/>
    </location>
</feature>
<name>A0A8H8QPH0_9BASI</name>
<protein>
    <submittedName>
        <fullName evidence="2">Uncharacterized protein</fullName>
    </submittedName>
</protein>
<gene>
    <name evidence="2" type="ORF">UBRO2_04308</name>
</gene>
<keyword evidence="3" id="KW-1185">Reference proteome</keyword>